<organism evidence="2 3">
    <name type="scientific">Hibiscus sabdariffa</name>
    <name type="common">roselle</name>
    <dbReference type="NCBI Taxonomy" id="183260"/>
    <lineage>
        <taxon>Eukaryota</taxon>
        <taxon>Viridiplantae</taxon>
        <taxon>Streptophyta</taxon>
        <taxon>Embryophyta</taxon>
        <taxon>Tracheophyta</taxon>
        <taxon>Spermatophyta</taxon>
        <taxon>Magnoliopsida</taxon>
        <taxon>eudicotyledons</taxon>
        <taxon>Gunneridae</taxon>
        <taxon>Pentapetalae</taxon>
        <taxon>rosids</taxon>
        <taxon>malvids</taxon>
        <taxon>Malvales</taxon>
        <taxon>Malvaceae</taxon>
        <taxon>Malvoideae</taxon>
        <taxon>Hibiscus</taxon>
    </lineage>
</organism>
<proteinExistence type="predicted"/>
<evidence type="ECO:0000313" key="2">
    <source>
        <dbReference type="EMBL" id="KAK9009616.1"/>
    </source>
</evidence>
<dbReference type="Pfam" id="PF10551">
    <property type="entry name" value="MULE"/>
    <property type="match status" value="1"/>
</dbReference>
<sequence length="293" mass="33693">MYNIDMDALHVPEFPEMPNLGFSGSYGGLNDSELWIGMQFETIDQAKTAIKLYNISKSVHSKVTYSNSEKCVCECTEKKARAAIGRQDHPNLDSTIISQTVQPIVQASPKVTVAALMGHVRSVFHYEPKYKKTWRGKDKLIRKLHGDWDASYNDLPAWINIMQKYNPATIADLETLPSYRNDRVMQDVRQFHRLFWTFPQCINAFKSCKPIIQVDDTFLYGRYKQVLLLAVVQDGNRKTIPIAFALVPREDTDSCKFFLKKLRHYFFRNKRVCLISDRGPGLLSAIEILGSRF</sequence>
<comment type="caution">
    <text evidence="2">The sequence shown here is derived from an EMBL/GenBank/DDBJ whole genome shotgun (WGS) entry which is preliminary data.</text>
</comment>
<reference evidence="2 3" key="1">
    <citation type="journal article" date="2024" name="G3 (Bethesda)">
        <title>Genome assembly of Hibiscus sabdariffa L. provides insights into metabolisms of medicinal natural products.</title>
        <authorList>
            <person name="Kim T."/>
        </authorList>
    </citation>
    <scope>NUCLEOTIDE SEQUENCE [LARGE SCALE GENOMIC DNA]</scope>
    <source>
        <strain evidence="2">TK-2024</strain>
        <tissue evidence="2">Old leaves</tissue>
    </source>
</reference>
<protein>
    <recommendedName>
        <fullName evidence="1">MULE transposase domain-containing protein</fullName>
    </recommendedName>
</protein>
<name>A0ABR2R9K4_9ROSI</name>
<evidence type="ECO:0000259" key="1">
    <source>
        <dbReference type="Pfam" id="PF10551"/>
    </source>
</evidence>
<dbReference type="Proteomes" id="UP001396334">
    <property type="component" value="Unassembled WGS sequence"/>
</dbReference>
<evidence type="ECO:0000313" key="3">
    <source>
        <dbReference type="Proteomes" id="UP001396334"/>
    </source>
</evidence>
<dbReference type="PANTHER" id="PTHR31973:SF195">
    <property type="entry name" value="MUDR FAMILY TRANSPOSASE"/>
    <property type="match status" value="1"/>
</dbReference>
<dbReference type="PANTHER" id="PTHR31973">
    <property type="entry name" value="POLYPROTEIN, PUTATIVE-RELATED"/>
    <property type="match status" value="1"/>
</dbReference>
<gene>
    <name evidence="2" type="ORF">V6N11_036146</name>
</gene>
<feature type="domain" description="MULE transposase" evidence="1">
    <location>
        <begin position="212"/>
        <end position="287"/>
    </location>
</feature>
<dbReference type="EMBL" id="JBBPBN010000024">
    <property type="protein sequence ID" value="KAK9009616.1"/>
    <property type="molecule type" value="Genomic_DNA"/>
</dbReference>
<accession>A0ABR2R9K4</accession>
<dbReference type="InterPro" id="IPR018289">
    <property type="entry name" value="MULE_transposase_dom"/>
</dbReference>
<keyword evidence="3" id="KW-1185">Reference proteome</keyword>